<name>A0A150T7U3_SORCE</name>
<dbReference type="Pfam" id="PF07732">
    <property type="entry name" value="Cu-oxidase_3"/>
    <property type="match status" value="1"/>
</dbReference>
<dbReference type="Proteomes" id="UP000075502">
    <property type="component" value="Unassembled WGS sequence"/>
</dbReference>
<dbReference type="SUPFAM" id="SSF49503">
    <property type="entry name" value="Cupredoxins"/>
    <property type="match status" value="3"/>
</dbReference>
<organism evidence="5 6">
    <name type="scientific">Sorangium cellulosum</name>
    <name type="common">Polyangium cellulosum</name>
    <dbReference type="NCBI Taxonomy" id="56"/>
    <lineage>
        <taxon>Bacteria</taxon>
        <taxon>Pseudomonadati</taxon>
        <taxon>Myxococcota</taxon>
        <taxon>Polyangia</taxon>
        <taxon>Polyangiales</taxon>
        <taxon>Polyangiaceae</taxon>
        <taxon>Sorangium</taxon>
    </lineage>
</organism>
<dbReference type="GO" id="GO:0005507">
    <property type="term" value="F:copper ion binding"/>
    <property type="evidence" value="ECO:0007669"/>
    <property type="project" value="InterPro"/>
</dbReference>
<evidence type="ECO:0000256" key="2">
    <source>
        <dbReference type="ARBA" id="ARBA00023002"/>
    </source>
</evidence>
<dbReference type="InterPro" id="IPR045087">
    <property type="entry name" value="Cu-oxidase_fam"/>
</dbReference>
<dbReference type="InterPro" id="IPR002355">
    <property type="entry name" value="Cu_oxidase_Cu_BS"/>
</dbReference>
<proteinExistence type="predicted"/>
<dbReference type="CDD" id="cd13900">
    <property type="entry name" value="CuRO_3_Tth-MCO_like"/>
    <property type="match status" value="1"/>
</dbReference>
<protein>
    <recommendedName>
        <fullName evidence="7">Copper oxidase</fullName>
    </recommendedName>
</protein>
<dbReference type="PROSITE" id="PS00080">
    <property type="entry name" value="MULTICOPPER_OXIDASE2"/>
    <property type="match status" value="1"/>
</dbReference>
<comment type="caution">
    <text evidence="5">The sequence shown here is derived from an EMBL/GenBank/DDBJ whole genome shotgun (WGS) entry which is preliminary data.</text>
</comment>
<evidence type="ECO:0008006" key="7">
    <source>
        <dbReference type="Google" id="ProtNLM"/>
    </source>
</evidence>
<keyword evidence="1" id="KW-0479">Metal-binding</keyword>
<dbReference type="InterPro" id="IPR011706">
    <property type="entry name" value="Cu-oxidase_C"/>
</dbReference>
<dbReference type="EMBL" id="JEME01003373">
    <property type="protein sequence ID" value="KYG00775.1"/>
    <property type="molecule type" value="Genomic_DNA"/>
</dbReference>
<dbReference type="Pfam" id="PF07731">
    <property type="entry name" value="Cu-oxidase_2"/>
    <property type="match status" value="1"/>
</dbReference>
<gene>
    <name evidence="5" type="ORF">BE21_57080</name>
</gene>
<dbReference type="CDD" id="cd13853">
    <property type="entry name" value="CuRO_1_Tth-MCO_like"/>
    <property type="match status" value="1"/>
</dbReference>
<dbReference type="AlphaFoldDB" id="A0A150T7U3"/>
<evidence type="ECO:0000259" key="3">
    <source>
        <dbReference type="Pfam" id="PF07731"/>
    </source>
</evidence>
<evidence type="ECO:0000313" key="5">
    <source>
        <dbReference type="EMBL" id="KYG00775.1"/>
    </source>
</evidence>
<accession>A0A150T7U3</accession>
<dbReference type="GO" id="GO:0016491">
    <property type="term" value="F:oxidoreductase activity"/>
    <property type="evidence" value="ECO:0007669"/>
    <property type="project" value="UniProtKB-KW"/>
</dbReference>
<dbReference type="InterPro" id="IPR008972">
    <property type="entry name" value="Cupredoxin"/>
</dbReference>
<feature type="domain" description="Plastocyanin-like" evidence="4">
    <location>
        <begin position="172"/>
        <end position="256"/>
    </location>
</feature>
<dbReference type="Gene3D" id="2.60.40.420">
    <property type="entry name" value="Cupredoxins - blue copper proteins"/>
    <property type="match status" value="3"/>
</dbReference>
<feature type="domain" description="Plastocyanin-like" evidence="3">
    <location>
        <begin position="527"/>
        <end position="644"/>
    </location>
</feature>
<evidence type="ECO:0000256" key="1">
    <source>
        <dbReference type="ARBA" id="ARBA00022723"/>
    </source>
</evidence>
<evidence type="ECO:0000259" key="4">
    <source>
        <dbReference type="Pfam" id="PF07732"/>
    </source>
</evidence>
<sequence length="658" mass="71273">MNSNGNKRDTRSSGLALSIDRRNFLRLGATVSAGLFLPEVLGCGSDPVSPGTVTPPNPEIQKPAWVRSKDGVLDIEITITETDVTVGAYTFKTRAYTGLTVNKGTASFTGTYTGKLPGPTLEVSPGDTIIMKLMNKLPSDNLNVDPTDCGIANASGSSTTGGDSHHVPGFSNNTTNMHVHGLHVDPGPPGDDVLLEIAPGESYDFVFKIPKDLPMPDGTVANHPAGTYWYHPHVHRSTAIQVMGGMAGAILIRDPANDDLDALFAPEPQAGQGKEQLLVIGEFMLQTLDTCPGAPRLATYNEIVTDADGTTDFFTVNGQVNPIIRMRPREVQRYRLIHAGFHLPLDVAFVRVPDDQVDSATKLPKAGYTPFSYACPANKHFDSKQDPGFLAAQNALRAQSVPYVQVATDGVTYPKPISMPMTDAVSEVEYLIGPGNRVDILAQFQKGTYQMVTLGYDLGFACSEPQVLGTIIVDGEPDTSLEIPATMKTPALYPGFDDTMKPGNMVSKKRSLEFKVVVDKGATGTSGYHFTIDGKEFCEGRVDQCMATGATEEWTVNNIQKSASLHPFHIHVNSFLVTSLNGKPPAYPIWRDTLLLPRDGYDMDGFGGTFTFLSRFLHFEGAYVLHCHMLQHEDLGMMQLIDVEKDGICTPPSNMTCP</sequence>
<dbReference type="PANTHER" id="PTHR11709:SF518">
    <property type="entry name" value="MULTICOPPER OXIDASE"/>
    <property type="match status" value="1"/>
</dbReference>
<evidence type="ECO:0000313" key="6">
    <source>
        <dbReference type="Proteomes" id="UP000075502"/>
    </source>
</evidence>
<keyword evidence="2" id="KW-0560">Oxidoreductase</keyword>
<dbReference type="InterPro" id="IPR011707">
    <property type="entry name" value="Cu-oxidase-like_N"/>
</dbReference>
<dbReference type="PANTHER" id="PTHR11709">
    <property type="entry name" value="MULTI-COPPER OXIDASE"/>
    <property type="match status" value="1"/>
</dbReference>
<reference evidence="5 6" key="1">
    <citation type="submission" date="2014-02" db="EMBL/GenBank/DDBJ databases">
        <title>The small core and large imbalanced accessory genome model reveals a collaborative survival strategy of Sorangium cellulosum strains in nature.</title>
        <authorList>
            <person name="Han K."/>
            <person name="Peng R."/>
            <person name="Blom J."/>
            <person name="Li Y.-Z."/>
        </authorList>
    </citation>
    <scope>NUCLEOTIDE SEQUENCE [LARGE SCALE GENOMIC DNA]</scope>
    <source>
        <strain evidence="5 6">So0007-03</strain>
    </source>
</reference>